<organism evidence="2 3">
    <name type="scientific">Azospirillum melinis</name>
    <dbReference type="NCBI Taxonomy" id="328839"/>
    <lineage>
        <taxon>Bacteria</taxon>
        <taxon>Pseudomonadati</taxon>
        <taxon>Pseudomonadota</taxon>
        <taxon>Alphaproteobacteria</taxon>
        <taxon>Rhodospirillales</taxon>
        <taxon>Azospirillaceae</taxon>
        <taxon>Azospirillum</taxon>
    </lineage>
</organism>
<gene>
    <name evidence="2" type="ORF">GBZ48_04195</name>
</gene>
<protein>
    <submittedName>
        <fullName evidence="2">Uncharacterized protein</fullName>
    </submittedName>
</protein>
<dbReference type="RefSeq" id="WP_174469863.1">
    <property type="nucleotide sequence ID" value="NZ_JAGINN010000001.1"/>
</dbReference>
<reference evidence="2 3" key="1">
    <citation type="submission" date="2019-10" db="EMBL/GenBank/DDBJ databases">
        <title>Genome sequence of Azospirillum melinis.</title>
        <authorList>
            <person name="Ambrosini A."/>
            <person name="Sant'Anna F.H."/>
            <person name="Cassan F.D."/>
            <person name="Souza E.M."/>
            <person name="Passaglia L.M.P."/>
        </authorList>
    </citation>
    <scope>NUCLEOTIDE SEQUENCE [LARGE SCALE GENOMIC DNA]</scope>
    <source>
        <strain evidence="2 3">TMCY0552</strain>
    </source>
</reference>
<keyword evidence="3" id="KW-1185">Reference proteome</keyword>
<feature type="transmembrane region" description="Helical" evidence="1">
    <location>
        <begin position="25"/>
        <end position="48"/>
    </location>
</feature>
<keyword evidence="1" id="KW-0812">Transmembrane</keyword>
<proteinExistence type="predicted"/>
<accession>A0ABX2K720</accession>
<sequence length="91" mass="9875">MRIARKPSEPGSFLIDMNPAWAERIGPLGLAAVCGTIGAAVALAVLWGFADAGLLHRSRWAAGFPVFIGAYLGAMNGWKDWRRSFDGSYRH</sequence>
<comment type="caution">
    <text evidence="2">The sequence shown here is derived from an EMBL/GenBank/DDBJ whole genome shotgun (WGS) entry which is preliminary data.</text>
</comment>
<dbReference type="EMBL" id="WHOS01000003">
    <property type="protein sequence ID" value="NUA98482.1"/>
    <property type="molecule type" value="Genomic_DNA"/>
</dbReference>
<dbReference type="Proteomes" id="UP000605086">
    <property type="component" value="Unassembled WGS sequence"/>
</dbReference>
<keyword evidence="1" id="KW-0472">Membrane</keyword>
<evidence type="ECO:0000256" key="1">
    <source>
        <dbReference type="SAM" id="Phobius"/>
    </source>
</evidence>
<evidence type="ECO:0000313" key="2">
    <source>
        <dbReference type="EMBL" id="NUA98482.1"/>
    </source>
</evidence>
<feature type="transmembrane region" description="Helical" evidence="1">
    <location>
        <begin position="60"/>
        <end position="78"/>
    </location>
</feature>
<name>A0ABX2K720_9PROT</name>
<keyword evidence="1" id="KW-1133">Transmembrane helix</keyword>
<evidence type="ECO:0000313" key="3">
    <source>
        <dbReference type="Proteomes" id="UP000605086"/>
    </source>
</evidence>